<feature type="compositionally biased region" description="Basic and acidic residues" evidence="1">
    <location>
        <begin position="272"/>
        <end position="284"/>
    </location>
</feature>
<protein>
    <submittedName>
        <fullName evidence="3">DUF624 domain-containing protein</fullName>
    </submittedName>
</protein>
<feature type="transmembrane region" description="Helical" evidence="2">
    <location>
        <begin position="43"/>
        <end position="60"/>
    </location>
</feature>
<evidence type="ECO:0000313" key="3">
    <source>
        <dbReference type="EMBL" id="MCU6706778.1"/>
    </source>
</evidence>
<dbReference type="AlphaFoldDB" id="A0AAE3IIA5"/>
<proteinExistence type="predicted"/>
<dbReference type="EMBL" id="JAOQJZ010000016">
    <property type="protein sequence ID" value="MCU6706778.1"/>
    <property type="molecule type" value="Genomic_DNA"/>
</dbReference>
<accession>A0AAE3IIA5</accession>
<evidence type="ECO:0000313" key="4">
    <source>
        <dbReference type="Proteomes" id="UP001208131"/>
    </source>
</evidence>
<comment type="caution">
    <text evidence="3">The sequence shown here is derived from an EMBL/GenBank/DDBJ whole genome shotgun (WGS) entry which is preliminary data.</text>
</comment>
<feature type="transmembrane region" description="Helical" evidence="2">
    <location>
        <begin position="66"/>
        <end position="85"/>
    </location>
</feature>
<evidence type="ECO:0000256" key="2">
    <source>
        <dbReference type="SAM" id="Phobius"/>
    </source>
</evidence>
<feature type="compositionally biased region" description="Basic residues" evidence="1">
    <location>
        <begin position="285"/>
        <end position="294"/>
    </location>
</feature>
<dbReference type="Pfam" id="PF04854">
    <property type="entry name" value="DUF624"/>
    <property type="match status" value="1"/>
</dbReference>
<feature type="transmembrane region" description="Helical" evidence="2">
    <location>
        <begin position="116"/>
        <end position="138"/>
    </location>
</feature>
<evidence type="ECO:0000256" key="1">
    <source>
        <dbReference type="SAM" id="MobiDB-lite"/>
    </source>
</evidence>
<feature type="region of interest" description="Disordered" evidence="1">
    <location>
        <begin position="272"/>
        <end position="294"/>
    </location>
</feature>
<gene>
    <name evidence="3" type="ORF">OCV57_12735</name>
</gene>
<feature type="transmembrane region" description="Helical" evidence="2">
    <location>
        <begin position="144"/>
        <end position="170"/>
    </location>
</feature>
<reference evidence="3 4" key="1">
    <citation type="journal article" date="2021" name="ISME Commun">
        <title>Automated analysis of genomic sequences facilitates high-throughput and comprehensive description of bacteria.</title>
        <authorList>
            <person name="Hitch T.C.A."/>
        </authorList>
    </citation>
    <scope>NUCLEOTIDE SEQUENCE [LARGE SCALE GENOMIC DNA]</scope>
    <source>
        <strain evidence="3 4">Sanger_31</strain>
    </source>
</reference>
<feature type="transmembrane region" description="Helical" evidence="2">
    <location>
        <begin position="190"/>
        <end position="212"/>
    </location>
</feature>
<feature type="transmembrane region" description="Helical" evidence="2">
    <location>
        <begin position="218"/>
        <end position="240"/>
    </location>
</feature>
<sequence length="294" mass="34282">MSLFGNYNTPGRGVLKAPQEKKGIFKFFEVYGRHMWKLMELNLLYFVFCIPMTLMVILMLMTSNPIWLLLAIPSVLVGPATAAMTKVCRNYSQERNAFLLHDFWDSFKKNFKQGTIMGAIDIIFAIGFMVGIPMYKYWAEQNSMIYIPFVICISCLIVFFMMHFYIYLMISSTNLNMKQIIKNSFYLVSLGIKQSLWSLLASLIVIVMMYLFLPYSLFILPFWPLSFICFVTCFNCYPVIRKHVIQPYYDQRGESNPEFAYKNADPDEQLFEDRAAEETPVKTKESRKKGKTIS</sequence>
<keyword evidence="2" id="KW-0812">Transmembrane</keyword>
<dbReference type="InterPro" id="IPR006938">
    <property type="entry name" value="DUF624"/>
</dbReference>
<keyword evidence="4" id="KW-1185">Reference proteome</keyword>
<keyword evidence="2" id="KW-0472">Membrane</keyword>
<dbReference type="RefSeq" id="WP_267301856.1">
    <property type="nucleotide sequence ID" value="NZ_JAOQJZ010000016.1"/>
</dbReference>
<organism evidence="3 4">
    <name type="scientific">Hominimerdicola aceti</name>
    <dbReference type="NCBI Taxonomy" id="2981726"/>
    <lineage>
        <taxon>Bacteria</taxon>
        <taxon>Bacillati</taxon>
        <taxon>Bacillota</taxon>
        <taxon>Clostridia</taxon>
        <taxon>Eubacteriales</taxon>
        <taxon>Oscillospiraceae</taxon>
        <taxon>Hominimerdicola</taxon>
    </lineage>
</organism>
<name>A0AAE3IIA5_9FIRM</name>
<keyword evidence="2" id="KW-1133">Transmembrane helix</keyword>
<dbReference type="Proteomes" id="UP001208131">
    <property type="component" value="Unassembled WGS sequence"/>
</dbReference>